<dbReference type="EMBL" id="JARJCM010000208">
    <property type="protein sequence ID" value="KAJ7022508.1"/>
    <property type="molecule type" value="Genomic_DNA"/>
</dbReference>
<name>A0AAD6WPR6_9AGAR</name>
<gene>
    <name evidence="2" type="ORF">C8F04DRAFT_1240756</name>
</gene>
<keyword evidence="3" id="KW-1185">Reference proteome</keyword>
<dbReference type="AlphaFoldDB" id="A0AAD6WPR6"/>
<sequence>MENHYPATPKAGLLIRIIPGWVLKRSDSEVVKSTGFNIVLGSDTMQLNFVQHSLFFWYLASTSTLLESRIQSPNFRRVFILFIRVIAYNVDSSSTERQLSFNLPCNGLGYNLLGFRAATQPNLSLPRPREAPAKGCPPKTSNFGLKYPIFSRFWASNIQNRTGVRYKDNSIYLAVGLGKLYHNEFRSARMKSVRYYEISEKEDKRGSNKRSQKNKISGHEDRKTIQPQTRPVITFLQFGPKFWLPTKLPTLEYPICGQGFEILVLKYPIFGQGKSKIWPSNIQFSGQPLAGASRGLFDSKIHKIQQRRVRTAQPNVDSPLKQPKFLPGSQMWDKN</sequence>
<dbReference type="Proteomes" id="UP001218188">
    <property type="component" value="Unassembled WGS sequence"/>
</dbReference>
<protein>
    <submittedName>
        <fullName evidence="2">Uncharacterized protein</fullName>
    </submittedName>
</protein>
<reference evidence="2" key="1">
    <citation type="submission" date="2023-03" db="EMBL/GenBank/DDBJ databases">
        <title>Massive genome expansion in bonnet fungi (Mycena s.s.) driven by repeated elements and novel gene families across ecological guilds.</title>
        <authorList>
            <consortium name="Lawrence Berkeley National Laboratory"/>
            <person name="Harder C.B."/>
            <person name="Miyauchi S."/>
            <person name="Viragh M."/>
            <person name="Kuo A."/>
            <person name="Thoen E."/>
            <person name="Andreopoulos B."/>
            <person name="Lu D."/>
            <person name="Skrede I."/>
            <person name="Drula E."/>
            <person name="Henrissat B."/>
            <person name="Morin E."/>
            <person name="Kohler A."/>
            <person name="Barry K."/>
            <person name="LaButti K."/>
            <person name="Morin E."/>
            <person name="Salamov A."/>
            <person name="Lipzen A."/>
            <person name="Mereny Z."/>
            <person name="Hegedus B."/>
            <person name="Baldrian P."/>
            <person name="Stursova M."/>
            <person name="Weitz H."/>
            <person name="Taylor A."/>
            <person name="Grigoriev I.V."/>
            <person name="Nagy L.G."/>
            <person name="Martin F."/>
            <person name="Kauserud H."/>
        </authorList>
    </citation>
    <scope>NUCLEOTIDE SEQUENCE</scope>
    <source>
        <strain evidence="2">CBHHK200</strain>
    </source>
</reference>
<evidence type="ECO:0000256" key="1">
    <source>
        <dbReference type="SAM" id="MobiDB-lite"/>
    </source>
</evidence>
<evidence type="ECO:0000313" key="2">
    <source>
        <dbReference type="EMBL" id="KAJ7022508.1"/>
    </source>
</evidence>
<organism evidence="2 3">
    <name type="scientific">Mycena alexandri</name>
    <dbReference type="NCBI Taxonomy" id="1745969"/>
    <lineage>
        <taxon>Eukaryota</taxon>
        <taxon>Fungi</taxon>
        <taxon>Dikarya</taxon>
        <taxon>Basidiomycota</taxon>
        <taxon>Agaricomycotina</taxon>
        <taxon>Agaricomycetes</taxon>
        <taxon>Agaricomycetidae</taxon>
        <taxon>Agaricales</taxon>
        <taxon>Marasmiineae</taxon>
        <taxon>Mycenaceae</taxon>
        <taxon>Mycena</taxon>
    </lineage>
</organism>
<comment type="caution">
    <text evidence="2">The sequence shown here is derived from an EMBL/GenBank/DDBJ whole genome shotgun (WGS) entry which is preliminary data.</text>
</comment>
<accession>A0AAD6WPR6</accession>
<evidence type="ECO:0000313" key="3">
    <source>
        <dbReference type="Proteomes" id="UP001218188"/>
    </source>
</evidence>
<feature type="region of interest" description="Disordered" evidence="1">
    <location>
        <begin position="201"/>
        <end position="224"/>
    </location>
</feature>
<feature type="region of interest" description="Disordered" evidence="1">
    <location>
        <begin position="309"/>
        <end position="335"/>
    </location>
</feature>
<proteinExistence type="predicted"/>